<dbReference type="FunFam" id="3.30.70.270:FF:000001">
    <property type="entry name" value="Diguanylate cyclase domain protein"/>
    <property type="match status" value="1"/>
</dbReference>
<dbReference type="Proteomes" id="UP000281975">
    <property type="component" value="Unassembled WGS sequence"/>
</dbReference>
<dbReference type="InterPro" id="IPR029016">
    <property type="entry name" value="GAF-like_dom_sf"/>
</dbReference>
<evidence type="ECO:0000256" key="1">
    <source>
        <dbReference type="ARBA" id="ARBA00001946"/>
    </source>
</evidence>
<dbReference type="EC" id="2.7.7.65" evidence="2"/>
<dbReference type="NCBIfam" id="TIGR00254">
    <property type="entry name" value="GGDEF"/>
    <property type="match status" value="1"/>
</dbReference>
<comment type="catalytic activity">
    <reaction evidence="3">
        <text>2 GTP = 3',3'-c-di-GMP + 2 diphosphate</text>
        <dbReference type="Rhea" id="RHEA:24898"/>
        <dbReference type="ChEBI" id="CHEBI:33019"/>
        <dbReference type="ChEBI" id="CHEBI:37565"/>
        <dbReference type="ChEBI" id="CHEBI:58805"/>
        <dbReference type="EC" id="2.7.7.65"/>
    </reaction>
</comment>
<dbReference type="SMART" id="SM00267">
    <property type="entry name" value="GGDEF"/>
    <property type="match status" value="1"/>
</dbReference>
<dbReference type="InterPro" id="IPR029787">
    <property type="entry name" value="Nucleotide_cyclase"/>
</dbReference>
<dbReference type="InterPro" id="IPR050469">
    <property type="entry name" value="Diguanylate_Cyclase"/>
</dbReference>
<dbReference type="Gene3D" id="3.30.450.40">
    <property type="match status" value="1"/>
</dbReference>
<accession>A0A420X1C4</accession>
<dbReference type="InterPro" id="IPR043128">
    <property type="entry name" value="Rev_trsase/Diguanyl_cyclase"/>
</dbReference>
<dbReference type="PROSITE" id="PS50112">
    <property type="entry name" value="PAS"/>
    <property type="match status" value="1"/>
</dbReference>
<dbReference type="GO" id="GO:0052621">
    <property type="term" value="F:diguanylate cyclase activity"/>
    <property type="evidence" value="ECO:0007669"/>
    <property type="project" value="UniProtKB-EC"/>
</dbReference>
<dbReference type="RefSeq" id="WP_121170894.1">
    <property type="nucleotide sequence ID" value="NZ_RBIN01000001.1"/>
</dbReference>
<evidence type="ECO:0000313" key="6">
    <source>
        <dbReference type="EMBL" id="RKR07658.1"/>
    </source>
</evidence>
<feature type="domain" description="GGDEF" evidence="5">
    <location>
        <begin position="340"/>
        <end position="469"/>
    </location>
</feature>
<dbReference type="GO" id="GO:0005886">
    <property type="term" value="C:plasma membrane"/>
    <property type="evidence" value="ECO:0007669"/>
    <property type="project" value="TreeGrafter"/>
</dbReference>
<dbReference type="NCBIfam" id="TIGR00229">
    <property type="entry name" value="sensory_box"/>
    <property type="match status" value="1"/>
</dbReference>
<protein>
    <recommendedName>
        <fullName evidence="2">diguanylate cyclase</fullName>
        <ecNumber evidence="2">2.7.7.65</ecNumber>
    </recommendedName>
</protein>
<dbReference type="PROSITE" id="PS50887">
    <property type="entry name" value="GGDEF"/>
    <property type="match status" value="1"/>
</dbReference>
<dbReference type="Gene3D" id="3.30.70.270">
    <property type="match status" value="1"/>
</dbReference>
<dbReference type="GO" id="GO:0043709">
    <property type="term" value="P:cell adhesion involved in single-species biofilm formation"/>
    <property type="evidence" value="ECO:0007669"/>
    <property type="project" value="TreeGrafter"/>
</dbReference>
<sequence>MHAEYSPEQNELLLGLHHLLIDHFDDLPSFIPACLETGRQLLGLSTGILSCITDDDYEVVDVLSPLEAIRRGDHFALRDTYCDAVIREGQPTAYHAVGQRADMQQHPVYVGLQLESYIGVPVYTAQGVFGTLNFSDLKARERPFGDYEIRILEVMASMLGRLIERERREHRLFEREQLFEKSFRHGIVPKAMARPDGVIIDVNDAFCRMFGYQREQVLGLRPSELTHPDDQHITEQAYRELFSGMRDYFVTEKRYVTLKGNVIETQIAVALVRNEYGDPGHIVFEGVDLTDKNRTMRALEAANARLHRFAQTDALTGLPNRRAFDEALERECARARRTGNALSIAIIDLDHFKRINDRYGHGAGDEVLVALAEVLRSGIRRSDMAARLGGEEFVVLLPETTAAAGAGLAERLREALHAASWPVDRVTASFGVAQYDAAAMTPKTLLARADEALYAAKAAGRDRVMRAGQ</sequence>
<dbReference type="InterPro" id="IPR000014">
    <property type="entry name" value="PAS"/>
</dbReference>
<dbReference type="InterPro" id="IPR000160">
    <property type="entry name" value="GGDEF_dom"/>
</dbReference>
<keyword evidence="7" id="KW-1185">Reference proteome</keyword>
<reference evidence="6 7" key="1">
    <citation type="submission" date="2018-10" db="EMBL/GenBank/DDBJ databases">
        <title>Genomic Encyclopedia of Type Strains, Phase IV (KMG-IV): sequencing the most valuable type-strain genomes for metagenomic binning, comparative biology and taxonomic classification.</title>
        <authorList>
            <person name="Goeker M."/>
        </authorList>
    </citation>
    <scope>NUCLEOTIDE SEQUENCE [LARGE SCALE GENOMIC DNA]</scope>
    <source>
        <strain evidence="6 7">DSM 23229</strain>
    </source>
</reference>
<dbReference type="Gene3D" id="3.30.450.20">
    <property type="entry name" value="PAS domain"/>
    <property type="match status" value="1"/>
</dbReference>
<name>A0A420X1C4_9GAMM</name>
<evidence type="ECO:0000313" key="7">
    <source>
        <dbReference type="Proteomes" id="UP000281975"/>
    </source>
</evidence>
<gene>
    <name evidence="6" type="ORF">C7446_0474</name>
</gene>
<dbReference type="PANTHER" id="PTHR45138:SF9">
    <property type="entry name" value="DIGUANYLATE CYCLASE DGCM-RELATED"/>
    <property type="match status" value="1"/>
</dbReference>
<dbReference type="GO" id="GO:1902201">
    <property type="term" value="P:negative regulation of bacterial-type flagellum-dependent cell motility"/>
    <property type="evidence" value="ECO:0007669"/>
    <property type="project" value="TreeGrafter"/>
</dbReference>
<dbReference type="EMBL" id="RBIN01000001">
    <property type="protein sequence ID" value="RKR07658.1"/>
    <property type="molecule type" value="Genomic_DNA"/>
</dbReference>
<dbReference type="CDD" id="cd00130">
    <property type="entry name" value="PAS"/>
    <property type="match status" value="1"/>
</dbReference>
<comment type="caution">
    <text evidence="6">The sequence shown here is derived from an EMBL/GenBank/DDBJ whole genome shotgun (WGS) entry which is preliminary data.</text>
</comment>
<dbReference type="InterPro" id="IPR035965">
    <property type="entry name" value="PAS-like_dom_sf"/>
</dbReference>
<dbReference type="SUPFAM" id="SSF55073">
    <property type="entry name" value="Nucleotide cyclase"/>
    <property type="match status" value="1"/>
</dbReference>
<dbReference type="Pfam" id="PF00990">
    <property type="entry name" value="GGDEF"/>
    <property type="match status" value="1"/>
</dbReference>
<evidence type="ECO:0000256" key="3">
    <source>
        <dbReference type="ARBA" id="ARBA00034247"/>
    </source>
</evidence>
<dbReference type="OrthoDB" id="9812260at2"/>
<dbReference type="CDD" id="cd01949">
    <property type="entry name" value="GGDEF"/>
    <property type="match status" value="1"/>
</dbReference>
<organism evidence="6 7">
    <name type="scientific">Kushneria sinocarnis</name>
    <dbReference type="NCBI Taxonomy" id="595502"/>
    <lineage>
        <taxon>Bacteria</taxon>
        <taxon>Pseudomonadati</taxon>
        <taxon>Pseudomonadota</taxon>
        <taxon>Gammaproteobacteria</taxon>
        <taxon>Oceanospirillales</taxon>
        <taxon>Halomonadaceae</taxon>
        <taxon>Kushneria</taxon>
    </lineage>
</organism>
<dbReference type="SMART" id="SM00091">
    <property type="entry name" value="PAS"/>
    <property type="match status" value="1"/>
</dbReference>
<dbReference type="PANTHER" id="PTHR45138">
    <property type="entry name" value="REGULATORY COMPONENTS OF SENSORY TRANSDUCTION SYSTEM"/>
    <property type="match status" value="1"/>
</dbReference>
<dbReference type="Pfam" id="PF13185">
    <property type="entry name" value="GAF_2"/>
    <property type="match status" value="1"/>
</dbReference>
<proteinExistence type="predicted"/>
<dbReference type="InterPro" id="IPR003018">
    <property type="entry name" value="GAF"/>
</dbReference>
<evidence type="ECO:0000259" key="4">
    <source>
        <dbReference type="PROSITE" id="PS50112"/>
    </source>
</evidence>
<evidence type="ECO:0000259" key="5">
    <source>
        <dbReference type="PROSITE" id="PS50887"/>
    </source>
</evidence>
<dbReference type="SMART" id="SM00065">
    <property type="entry name" value="GAF"/>
    <property type="match status" value="1"/>
</dbReference>
<dbReference type="Pfam" id="PF13426">
    <property type="entry name" value="PAS_9"/>
    <property type="match status" value="1"/>
</dbReference>
<evidence type="ECO:0000256" key="2">
    <source>
        <dbReference type="ARBA" id="ARBA00012528"/>
    </source>
</evidence>
<feature type="domain" description="PAS" evidence="4">
    <location>
        <begin position="196"/>
        <end position="245"/>
    </location>
</feature>
<dbReference type="SUPFAM" id="SSF55781">
    <property type="entry name" value="GAF domain-like"/>
    <property type="match status" value="1"/>
</dbReference>
<dbReference type="AlphaFoldDB" id="A0A420X1C4"/>
<dbReference type="SUPFAM" id="SSF55785">
    <property type="entry name" value="PYP-like sensor domain (PAS domain)"/>
    <property type="match status" value="1"/>
</dbReference>
<comment type="cofactor">
    <cofactor evidence="1">
        <name>Mg(2+)</name>
        <dbReference type="ChEBI" id="CHEBI:18420"/>
    </cofactor>
</comment>